<evidence type="ECO:0000313" key="1">
    <source>
        <dbReference type="EMBL" id="TDZ44987.1"/>
    </source>
</evidence>
<accession>A0A4R8QVL5</accession>
<proteinExistence type="predicted"/>
<gene>
    <name evidence="1" type="ORF">CTRI78_v009142</name>
</gene>
<dbReference type="EMBL" id="RYZW01000120">
    <property type="protein sequence ID" value="TDZ44987.1"/>
    <property type="molecule type" value="Genomic_DNA"/>
</dbReference>
<evidence type="ECO:0000313" key="2">
    <source>
        <dbReference type="Proteomes" id="UP000295703"/>
    </source>
</evidence>
<organism evidence="1 2">
    <name type="scientific">Colletotrichum trifolii</name>
    <dbReference type="NCBI Taxonomy" id="5466"/>
    <lineage>
        <taxon>Eukaryota</taxon>
        <taxon>Fungi</taxon>
        <taxon>Dikarya</taxon>
        <taxon>Ascomycota</taxon>
        <taxon>Pezizomycotina</taxon>
        <taxon>Sordariomycetes</taxon>
        <taxon>Hypocreomycetidae</taxon>
        <taxon>Glomerellales</taxon>
        <taxon>Glomerellaceae</taxon>
        <taxon>Colletotrichum</taxon>
        <taxon>Colletotrichum orbiculare species complex</taxon>
    </lineage>
</organism>
<name>A0A4R8QVL5_COLTR</name>
<dbReference type="Proteomes" id="UP000295703">
    <property type="component" value="Unassembled WGS sequence"/>
</dbReference>
<dbReference type="AlphaFoldDB" id="A0A4R8QVL5"/>
<reference evidence="1 2" key="1">
    <citation type="submission" date="2018-12" db="EMBL/GenBank/DDBJ databases">
        <title>Genome sequence and assembly of Colletotrichum trifolii.</title>
        <authorList>
            <person name="Gan P."/>
            <person name="Shirasu K."/>
        </authorList>
    </citation>
    <scope>NUCLEOTIDE SEQUENCE [LARGE SCALE GENOMIC DNA]</scope>
    <source>
        <strain evidence="1 2">543-2</strain>
    </source>
</reference>
<protein>
    <submittedName>
        <fullName evidence="1">Uncharacterized protein</fullName>
    </submittedName>
</protein>
<keyword evidence="2" id="KW-1185">Reference proteome</keyword>
<sequence length="164" mass="17778">MKASKVLYAIGFLYAIGLAQLGLAVPVPATSLDAISYVPGKPGRLARVTRPPVLRHLTSVSTVTDAEKYVGQKIGFKFDNRPVSPSENIPPSLALVAPQPLKTTYLLSLSAQLRSGKERVLDVVGDGTSETIECRHDSILCALFQKDTTRTKYCFLSLKCICLL</sequence>
<comment type="caution">
    <text evidence="1">The sequence shown here is derived from an EMBL/GenBank/DDBJ whole genome shotgun (WGS) entry which is preliminary data.</text>
</comment>